<dbReference type="SUPFAM" id="SSF55729">
    <property type="entry name" value="Acyl-CoA N-acyltransferases (Nat)"/>
    <property type="match status" value="1"/>
</dbReference>
<accession>A0ABU9BJV3</accession>
<dbReference type="RefSeq" id="WP_341424584.1">
    <property type="nucleotide sequence ID" value="NZ_JBBUTG010000002.1"/>
</dbReference>
<comment type="caution">
    <text evidence="2">The sequence shown here is derived from an EMBL/GenBank/DDBJ whole genome shotgun (WGS) entry which is preliminary data.</text>
</comment>
<dbReference type="Proteomes" id="UP001371218">
    <property type="component" value="Unassembled WGS sequence"/>
</dbReference>
<dbReference type="CDD" id="cd04301">
    <property type="entry name" value="NAT_SF"/>
    <property type="match status" value="1"/>
</dbReference>
<dbReference type="Pfam" id="PF00583">
    <property type="entry name" value="Acetyltransf_1"/>
    <property type="match status" value="1"/>
</dbReference>
<evidence type="ECO:0000259" key="1">
    <source>
        <dbReference type="PROSITE" id="PS51186"/>
    </source>
</evidence>
<name>A0ABU9BJV3_9BURK</name>
<reference evidence="2 3" key="1">
    <citation type="submission" date="2024-04" db="EMBL/GenBank/DDBJ databases">
        <title>Novel species of the genus Ideonella isolated from streams.</title>
        <authorList>
            <person name="Lu H."/>
        </authorList>
    </citation>
    <scope>NUCLEOTIDE SEQUENCE [LARGE SCALE GENOMIC DNA]</scope>
    <source>
        <strain evidence="2 3">DXS29W</strain>
    </source>
</reference>
<protein>
    <submittedName>
        <fullName evidence="2">GNAT family N-acetyltransferase</fullName>
    </submittedName>
</protein>
<sequence>MGPHAERVALPGRRNVLLRPIQPQDAEAEQAFVAGLSLAARHFRFHVGLRQLSPAMLRQMTEIDHRDHVALVAVADAPAEPRRIVADARYVRLADAPTEAEFAIAVADDWQSLGLGRTLMDRLARHARGQGLHALVGDVLPENRRMLVLMRGLGATTRPHPDGPQMVQAVFPLQSGMPQEIRPASPSPSY</sequence>
<dbReference type="InterPro" id="IPR000182">
    <property type="entry name" value="GNAT_dom"/>
</dbReference>
<organism evidence="2 3">
    <name type="scientific">Ideonella lacteola</name>
    <dbReference type="NCBI Taxonomy" id="2984193"/>
    <lineage>
        <taxon>Bacteria</taxon>
        <taxon>Pseudomonadati</taxon>
        <taxon>Pseudomonadota</taxon>
        <taxon>Betaproteobacteria</taxon>
        <taxon>Burkholderiales</taxon>
        <taxon>Sphaerotilaceae</taxon>
        <taxon>Ideonella</taxon>
    </lineage>
</organism>
<dbReference type="InterPro" id="IPR016181">
    <property type="entry name" value="Acyl_CoA_acyltransferase"/>
</dbReference>
<dbReference type="Gene3D" id="3.40.630.30">
    <property type="match status" value="1"/>
</dbReference>
<feature type="domain" description="N-acetyltransferase" evidence="1">
    <location>
        <begin position="16"/>
        <end position="174"/>
    </location>
</feature>
<dbReference type="EMBL" id="JBBUTG010000002">
    <property type="protein sequence ID" value="MEK8030235.1"/>
    <property type="molecule type" value="Genomic_DNA"/>
</dbReference>
<proteinExistence type="predicted"/>
<evidence type="ECO:0000313" key="3">
    <source>
        <dbReference type="Proteomes" id="UP001371218"/>
    </source>
</evidence>
<dbReference type="PROSITE" id="PS51186">
    <property type="entry name" value="GNAT"/>
    <property type="match status" value="1"/>
</dbReference>
<evidence type="ECO:0000313" key="2">
    <source>
        <dbReference type="EMBL" id="MEK8030235.1"/>
    </source>
</evidence>
<keyword evidence="3" id="KW-1185">Reference proteome</keyword>
<gene>
    <name evidence="2" type="ORF">AACH06_05310</name>
</gene>